<comment type="similarity">
    <text evidence="1">Belongs to the ATP-dependent AMP-binding enzyme family.</text>
</comment>
<accession>A0A412MAR5</accession>
<dbReference type="Gene3D" id="3.30.300.30">
    <property type="match status" value="1"/>
</dbReference>
<evidence type="ECO:0000313" key="8">
    <source>
        <dbReference type="Proteomes" id="UP000283630"/>
    </source>
</evidence>
<dbReference type="PROSITE" id="PS00455">
    <property type="entry name" value="AMP_BINDING"/>
    <property type="match status" value="1"/>
</dbReference>
<evidence type="ECO:0000256" key="4">
    <source>
        <dbReference type="ARBA" id="ARBA00022840"/>
    </source>
</evidence>
<keyword evidence="2" id="KW-0436">Ligase</keyword>
<comment type="caution">
    <text evidence="7">The sequence shown here is derived from an EMBL/GenBank/DDBJ whole genome shotgun (WGS) entry which is preliminary data.</text>
</comment>
<dbReference type="InterPro" id="IPR020845">
    <property type="entry name" value="AMP-binding_CS"/>
</dbReference>
<dbReference type="InterPro" id="IPR042099">
    <property type="entry name" value="ANL_N_sf"/>
</dbReference>
<dbReference type="Pfam" id="PF00501">
    <property type="entry name" value="AMP-binding"/>
    <property type="match status" value="1"/>
</dbReference>
<dbReference type="AlphaFoldDB" id="A0A412MAR5"/>
<dbReference type="Pfam" id="PF13193">
    <property type="entry name" value="AMP-binding_C"/>
    <property type="match status" value="1"/>
</dbReference>
<organism evidence="7 8">
    <name type="scientific">Dorea formicigenerans</name>
    <dbReference type="NCBI Taxonomy" id="39486"/>
    <lineage>
        <taxon>Bacteria</taxon>
        <taxon>Bacillati</taxon>
        <taxon>Bacillota</taxon>
        <taxon>Clostridia</taxon>
        <taxon>Lachnospirales</taxon>
        <taxon>Lachnospiraceae</taxon>
        <taxon>Dorea</taxon>
    </lineage>
</organism>
<dbReference type="GO" id="GO:0016405">
    <property type="term" value="F:CoA-ligase activity"/>
    <property type="evidence" value="ECO:0007669"/>
    <property type="project" value="UniProtKB-ARBA"/>
</dbReference>
<name>A0A412MAR5_9FIRM</name>
<evidence type="ECO:0000256" key="1">
    <source>
        <dbReference type="ARBA" id="ARBA00006432"/>
    </source>
</evidence>
<dbReference type="InterPro" id="IPR000873">
    <property type="entry name" value="AMP-dep_synth/lig_dom"/>
</dbReference>
<evidence type="ECO:0000259" key="6">
    <source>
        <dbReference type="Pfam" id="PF13193"/>
    </source>
</evidence>
<dbReference type="GO" id="GO:0006633">
    <property type="term" value="P:fatty acid biosynthetic process"/>
    <property type="evidence" value="ECO:0007669"/>
    <property type="project" value="TreeGrafter"/>
</dbReference>
<dbReference type="GO" id="GO:0004321">
    <property type="term" value="F:fatty-acyl-CoA synthase activity"/>
    <property type="evidence" value="ECO:0007669"/>
    <property type="project" value="TreeGrafter"/>
</dbReference>
<dbReference type="PANTHER" id="PTHR43605">
    <property type="entry name" value="ACYL-COENZYME A SYNTHETASE"/>
    <property type="match status" value="1"/>
</dbReference>
<proteinExistence type="inferred from homology"/>
<gene>
    <name evidence="7" type="ORF">DWX53_13110</name>
</gene>
<reference evidence="7 8" key="1">
    <citation type="submission" date="2018-08" db="EMBL/GenBank/DDBJ databases">
        <title>A genome reference for cultivated species of the human gut microbiota.</title>
        <authorList>
            <person name="Zou Y."/>
            <person name="Xue W."/>
            <person name="Luo G."/>
        </authorList>
    </citation>
    <scope>NUCLEOTIDE SEQUENCE [LARGE SCALE GENOMIC DNA]</scope>
    <source>
        <strain evidence="7 8">AF19-4AC</strain>
    </source>
</reference>
<dbReference type="SUPFAM" id="SSF56801">
    <property type="entry name" value="Acetyl-CoA synthetase-like"/>
    <property type="match status" value="1"/>
</dbReference>
<evidence type="ECO:0000313" key="7">
    <source>
        <dbReference type="EMBL" id="RGT07155.1"/>
    </source>
</evidence>
<dbReference type="InterPro" id="IPR045851">
    <property type="entry name" value="AMP-bd_C_sf"/>
</dbReference>
<dbReference type="Proteomes" id="UP000283630">
    <property type="component" value="Unassembled WGS sequence"/>
</dbReference>
<sequence length="547" mass="62467">MNLDENVVENYINTVIIENKISEVSFKNLEKFHFAYDIIDKIAEINPKKIAILHIDENKIEKSINYKELKNCSNRMANFFAAQGIKKGDAVLIALRRAYQFWYIFLGLIKIGAIPIPVVSQLREVDIKARINISNAKAIISLYGEDFQKETDKVINECVNTTILRFSIRGGNKNWINIDKENEKFSNDLVKPQDYNAMDIMFILFTSGTSGTPKMVVHDNLYPLAHYITGKYWNNIEQDKLHLTISDTGWGKALWGKLFGPWLSGGCVFVYDFRKFEGSDILHMIEKYKINTICMPPTMYRMLLRSEIKKYDLSSITCACSAGEILPKDIINRFYLLTGIKIANGYGQSETGLLIADLKKRKCNTGSIGYPNPIYKIELMKNTGEIITSEEIGEVGEIVIDCRKKIPIGLASYLQVSEKKETSHIINGYYHTNDLAYRDAMGAYWYIGRNDTLIKSSGYKINPYEIESVLANLNYIRECKVYGVVDEIRGNIIKADIVLSEEKVGTEELKKEIQDFVKTTTAPYKYPRKIEFVSAIEKTMTGKIVRN</sequence>
<evidence type="ECO:0000259" key="5">
    <source>
        <dbReference type="Pfam" id="PF00501"/>
    </source>
</evidence>
<protein>
    <submittedName>
        <fullName evidence="7">Acetyl-CoA synthetase</fullName>
    </submittedName>
</protein>
<feature type="domain" description="AMP-dependent synthetase/ligase" evidence="5">
    <location>
        <begin position="43"/>
        <end position="400"/>
    </location>
</feature>
<dbReference type="GO" id="GO:0006637">
    <property type="term" value="P:acyl-CoA metabolic process"/>
    <property type="evidence" value="ECO:0007669"/>
    <property type="project" value="TreeGrafter"/>
</dbReference>
<dbReference type="GO" id="GO:0015645">
    <property type="term" value="F:fatty acid ligase activity"/>
    <property type="evidence" value="ECO:0007669"/>
    <property type="project" value="TreeGrafter"/>
</dbReference>
<dbReference type="InterPro" id="IPR051087">
    <property type="entry name" value="Mitochondrial_ACSM"/>
</dbReference>
<dbReference type="PANTHER" id="PTHR43605:SF10">
    <property type="entry name" value="ACYL-COA SYNTHETASE MEDIUM CHAIN FAMILY MEMBER 3"/>
    <property type="match status" value="1"/>
</dbReference>
<keyword evidence="3" id="KW-0547">Nucleotide-binding</keyword>
<dbReference type="GO" id="GO:0005524">
    <property type="term" value="F:ATP binding"/>
    <property type="evidence" value="ECO:0007669"/>
    <property type="project" value="UniProtKB-KW"/>
</dbReference>
<dbReference type="Gene3D" id="3.40.50.12780">
    <property type="entry name" value="N-terminal domain of ligase-like"/>
    <property type="match status" value="1"/>
</dbReference>
<keyword evidence="4" id="KW-0067">ATP-binding</keyword>
<dbReference type="EMBL" id="QRWH01000016">
    <property type="protein sequence ID" value="RGT07155.1"/>
    <property type="molecule type" value="Genomic_DNA"/>
</dbReference>
<feature type="domain" description="AMP-binding enzyme C-terminal" evidence="6">
    <location>
        <begin position="465"/>
        <end position="543"/>
    </location>
</feature>
<evidence type="ECO:0000256" key="2">
    <source>
        <dbReference type="ARBA" id="ARBA00022598"/>
    </source>
</evidence>
<dbReference type="RefSeq" id="WP_118146358.1">
    <property type="nucleotide sequence ID" value="NZ_QRWH01000016.1"/>
</dbReference>
<dbReference type="InterPro" id="IPR025110">
    <property type="entry name" value="AMP-bd_C"/>
</dbReference>
<evidence type="ECO:0000256" key="3">
    <source>
        <dbReference type="ARBA" id="ARBA00022741"/>
    </source>
</evidence>